<evidence type="ECO:0000313" key="2">
    <source>
        <dbReference type="EMBL" id="KAJ1113943.1"/>
    </source>
</evidence>
<comment type="caution">
    <text evidence="2">The sequence shown here is derived from an EMBL/GenBank/DDBJ whole genome shotgun (WGS) entry which is preliminary data.</text>
</comment>
<organism evidence="2 3">
    <name type="scientific">Pleurodeles waltl</name>
    <name type="common">Iberian ribbed newt</name>
    <dbReference type="NCBI Taxonomy" id="8319"/>
    <lineage>
        <taxon>Eukaryota</taxon>
        <taxon>Metazoa</taxon>
        <taxon>Chordata</taxon>
        <taxon>Craniata</taxon>
        <taxon>Vertebrata</taxon>
        <taxon>Euteleostomi</taxon>
        <taxon>Amphibia</taxon>
        <taxon>Batrachia</taxon>
        <taxon>Caudata</taxon>
        <taxon>Salamandroidea</taxon>
        <taxon>Salamandridae</taxon>
        <taxon>Pleurodelinae</taxon>
        <taxon>Pleurodeles</taxon>
    </lineage>
</organism>
<accession>A0AAV7NHU6</accession>
<proteinExistence type="predicted"/>
<dbReference type="AlphaFoldDB" id="A0AAV7NHU6"/>
<feature type="region of interest" description="Disordered" evidence="1">
    <location>
        <begin position="20"/>
        <end position="46"/>
    </location>
</feature>
<sequence>MAGVAVVGVAHVHCQMGETYAKKAKSGGTEERRGRKGDRGGEIREYHATKNPPLCVFLAPRNCTGHERMQQLAIGALIRALQSTRLGNAKRGFQGMSL</sequence>
<evidence type="ECO:0000256" key="1">
    <source>
        <dbReference type="SAM" id="MobiDB-lite"/>
    </source>
</evidence>
<dbReference type="Proteomes" id="UP001066276">
    <property type="component" value="Chromosome 8"/>
</dbReference>
<name>A0AAV7NHU6_PLEWA</name>
<keyword evidence="3" id="KW-1185">Reference proteome</keyword>
<feature type="compositionally biased region" description="Basic and acidic residues" evidence="1">
    <location>
        <begin position="28"/>
        <end position="46"/>
    </location>
</feature>
<reference evidence="2" key="1">
    <citation type="journal article" date="2022" name="bioRxiv">
        <title>Sequencing and chromosome-scale assembly of the giantPleurodeles waltlgenome.</title>
        <authorList>
            <person name="Brown T."/>
            <person name="Elewa A."/>
            <person name="Iarovenko S."/>
            <person name="Subramanian E."/>
            <person name="Araus A.J."/>
            <person name="Petzold A."/>
            <person name="Susuki M."/>
            <person name="Suzuki K.-i.T."/>
            <person name="Hayashi T."/>
            <person name="Toyoda A."/>
            <person name="Oliveira C."/>
            <person name="Osipova E."/>
            <person name="Leigh N.D."/>
            <person name="Simon A."/>
            <person name="Yun M.H."/>
        </authorList>
    </citation>
    <scope>NUCLEOTIDE SEQUENCE</scope>
    <source>
        <strain evidence="2">20211129_DDA</strain>
        <tissue evidence="2">Liver</tissue>
    </source>
</reference>
<protein>
    <submittedName>
        <fullName evidence="2">Uncharacterized protein</fullName>
    </submittedName>
</protein>
<dbReference type="EMBL" id="JANPWB010000012">
    <property type="protein sequence ID" value="KAJ1113943.1"/>
    <property type="molecule type" value="Genomic_DNA"/>
</dbReference>
<gene>
    <name evidence="2" type="ORF">NDU88_002183</name>
</gene>
<evidence type="ECO:0000313" key="3">
    <source>
        <dbReference type="Proteomes" id="UP001066276"/>
    </source>
</evidence>